<sequence length="155" mass="17041">MRFFLTSATTALGDMGIALAQYEAMIPAYIIEQSINVPGENWAVSTAYEPLAVRANDFTSGLQQTLKGNYVGSDASNINITFAKFIDTNLQLQQILQTKGVIARTYPVLPSWILDFYLIDRVGDPDIATTMKTEHDTLDAAIEASIEAFLTNKVD</sequence>
<protein>
    <submittedName>
        <fullName evidence="1">Uncharacterized protein</fullName>
    </submittedName>
</protein>
<reference evidence="1" key="2">
    <citation type="submission" date="2023-06" db="EMBL/GenBank/DDBJ databases">
        <authorList>
            <consortium name="Lawrence Berkeley National Laboratory"/>
            <person name="Haridas S."/>
            <person name="Hensen N."/>
            <person name="Bonometti L."/>
            <person name="Westerberg I."/>
            <person name="Brannstrom I.O."/>
            <person name="Guillou S."/>
            <person name="Cros-Aarteil S."/>
            <person name="Calhoun S."/>
            <person name="Kuo A."/>
            <person name="Mondo S."/>
            <person name="Pangilinan J."/>
            <person name="Riley R."/>
            <person name="LaButti K."/>
            <person name="Andreopoulos B."/>
            <person name="Lipzen A."/>
            <person name="Chen C."/>
            <person name="Yanf M."/>
            <person name="Daum C."/>
            <person name="Ng V."/>
            <person name="Clum A."/>
            <person name="Steindorff A."/>
            <person name="Ohm R."/>
            <person name="Martin F."/>
            <person name="Silar P."/>
            <person name="Natvig D."/>
            <person name="Lalanne C."/>
            <person name="Gautier V."/>
            <person name="Ament-velasquez S.L."/>
            <person name="Kruys A."/>
            <person name="Hutchinson M.I."/>
            <person name="Powell A.J."/>
            <person name="Barry K."/>
            <person name="Miller A.N."/>
            <person name="Grigoriev I.V."/>
            <person name="Debuchy R."/>
            <person name="Gladieux P."/>
            <person name="Thoren M.H."/>
            <person name="Johannesson H."/>
        </authorList>
    </citation>
    <scope>NUCLEOTIDE SEQUENCE</scope>
    <source>
        <strain evidence="1">CBS 232.78</strain>
    </source>
</reference>
<evidence type="ECO:0000313" key="1">
    <source>
        <dbReference type="EMBL" id="KAK3381927.1"/>
    </source>
</evidence>
<proteinExistence type="predicted"/>
<dbReference type="Proteomes" id="UP001285441">
    <property type="component" value="Unassembled WGS sequence"/>
</dbReference>
<organism evidence="1 2">
    <name type="scientific">Podospora didyma</name>
    <dbReference type="NCBI Taxonomy" id="330526"/>
    <lineage>
        <taxon>Eukaryota</taxon>
        <taxon>Fungi</taxon>
        <taxon>Dikarya</taxon>
        <taxon>Ascomycota</taxon>
        <taxon>Pezizomycotina</taxon>
        <taxon>Sordariomycetes</taxon>
        <taxon>Sordariomycetidae</taxon>
        <taxon>Sordariales</taxon>
        <taxon>Podosporaceae</taxon>
        <taxon>Podospora</taxon>
    </lineage>
</organism>
<dbReference type="AlphaFoldDB" id="A0AAE0NI57"/>
<reference evidence="1" key="1">
    <citation type="journal article" date="2023" name="Mol. Phylogenet. Evol.">
        <title>Genome-scale phylogeny and comparative genomics of the fungal order Sordariales.</title>
        <authorList>
            <person name="Hensen N."/>
            <person name="Bonometti L."/>
            <person name="Westerberg I."/>
            <person name="Brannstrom I.O."/>
            <person name="Guillou S."/>
            <person name="Cros-Aarteil S."/>
            <person name="Calhoun S."/>
            <person name="Haridas S."/>
            <person name="Kuo A."/>
            <person name="Mondo S."/>
            <person name="Pangilinan J."/>
            <person name="Riley R."/>
            <person name="LaButti K."/>
            <person name="Andreopoulos B."/>
            <person name="Lipzen A."/>
            <person name="Chen C."/>
            <person name="Yan M."/>
            <person name="Daum C."/>
            <person name="Ng V."/>
            <person name="Clum A."/>
            <person name="Steindorff A."/>
            <person name="Ohm R.A."/>
            <person name="Martin F."/>
            <person name="Silar P."/>
            <person name="Natvig D.O."/>
            <person name="Lalanne C."/>
            <person name="Gautier V."/>
            <person name="Ament-Velasquez S.L."/>
            <person name="Kruys A."/>
            <person name="Hutchinson M.I."/>
            <person name="Powell A.J."/>
            <person name="Barry K."/>
            <person name="Miller A.N."/>
            <person name="Grigoriev I.V."/>
            <person name="Debuchy R."/>
            <person name="Gladieux P."/>
            <person name="Hiltunen Thoren M."/>
            <person name="Johannesson H."/>
        </authorList>
    </citation>
    <scope>NUCLEOTIDE SEQUENCE</scope>
    <source>
        <strain evidence="1">CBS 232.78</strain>
    </source>
</reference>
<keyword evidence="2" id="KW-1185">Reference proteome</keyword>
<dbReference type="EMBL" id="JAULSW010000005">
    <property type="protein sequence ID" value="KAK3381927.1"/>
    <property type="molecule type" value="Genomic_DNA"/>
</dbReference>
<gene>
    <name evidence="1" type="ORF">B0H63DRAFT_561521</name>
</gene>
<accession>A0AAE0NI57</accession>
<name>A0AAE0NI57_9PEZI</name>
<evidence type="ECO:0000313" key="2">
    <source>
        <dbReference type="Proteomes" id="UP001285441"/>
    </source>
</evidence>
<comment type="caution">
    <text evidence="1">The sequence shown here is derived from an EMBL/GenBank/DDBJ whole genome shotgun (WGS) entry which is preliminary data.</text>
</comment>